<feature type="transmembrane region" description="Helical" evidence="6">
    <location>
        <begin position="84"/>
        <end position="106"/>
    </location>
</feature>
<evidence type="ECO:0000256" key="2">
    <source>
        <dbReference type="ARBA" id="ARBA00022448"/>
    </source>
</evidence>
<dbReference type="Gene3D" id="1.20.1250.20">
    <property type="entry name" value="MFS general substrate transporter like domains"/>
    <property type="match status" value="1"/>
</dbReference>
<comment type="caution">
    <text evidence="7">The sequence shown here is derived from an EMBL/GenBank/DDBJ whole genome shotgun (WGS) entry which is preliminary data.</text>
</comment>
<feature type="transmembrane region" description="Helical" evidence="6">
    <location>
        <begin position="400"/>
        <end position="424"/>
    </location>
</feature>
<reference evidence="7 8" key="1">
    <citation type="submission" date="2021-05" db="EMBL/GenBank/DDBJ databases">
        <title>A Polyphasic approach of four new species of the genus Ohtaekwangia: Ohtaekwangia histidinii sp. nov., Ohtaekwangia cretensis sp. nov., Ohtaekwangia indiensis sp. nov., Ohtaekwangia reichenbachii sp. nov. from diverse environment.</title>
        <authorList>
            <person name="Octaviana S."/>
        </authorList>
    </citation>
    <scope>NUCLEOTIDE SEQUENCE [LARGE SCALE GENOMIC DNA]</scope>
    <source>
        <strain evidence="7 8">PWU37</strain>
    </source>
</reference>
<dbReference type="GO" id="GO:0022857">
    <property type="term" value="F:transmembrane transporter activity"/>
    <property type="evidence" value="ECO:0007669"/>
    <property type="project" value="InterPro"/>
</dbReference>
<dbReference type="PANTHER" id="PTHR42718">
    <property type="entry name" value="MAJOR FACILITATOR SUPERFAMILY MULTIDRUG TRANSPORTER MFSC"/>
    <property type="match status" value="1"/>
</dbReference>
<evidence type="ECO:0000256" key="5">
    <source>
        <dbReference type="ARBA" id="ARBA00023136"/>
    </source>
</evidence>
<feature type="transmembrane region" description="Helical" evidence="6">
    <location>
        <begin position="233"/>
        <end position="255"/>
    </location>
</feature>
<keyword evidence="8" id="KW-1185">Reference proteome</keyword>
<evidence type="ECO:0000313" key="8">
    <source>
        <dbReference type="Proteomes" id="UP001319180"/>
    </source>
</evidence>
<organism evidence="7 8">
    <name type="scientific">Dawidia soli</name>
    <dbReference type="NCBI Taxonomy" id="2782352"/>
    <lineage>
        <taxon>Bacteria</taxon>
        <taxon>Pseudomonadati</taxon>
        <taxon>Bacteroidota</taxon>
        <taxon>Cytophagia</taxon>
        <taxon>Cytophagales</taxon>
        <taxon>Chryseotaleaceae</taxon>
        <taxon>Dawidia</taxon>
    </lineage>
</organism>
<feature type="transmembrane region" description="Helical" evidence="6">
    <location>
        <begin position="53"/>
        <end position="72"/>
    </location>
</feature>
<evidence type="ECO:0000256" key="6">
    <source>
        <dbReference type="SAM" id="Phobius"/>
    </source>
</evidence>
<gene>
    <name evidence="7" type="ORF">KK078_20485</name>
</gene>
<feature type="transmembrane region" description="Helical" evidence="6">
    <location>
        <begin position="493"/>
        <end position="515"/>
    </location>
</feature>
<evidence type="ECO:0000256" key="1">
    <source>
        <dbReference type="ARBA" id="ARBA00004141"/>
    </source>
</evidence>
<dbReference type="Proteomes" id="UP001319180">
    <property type="component" value="Unassembled WGS sequence"/>
</dbReference>
<evidence type="ECO:0000256" key="3">
    <source>
        <dbReference type="ARBA" id="ARBA00022692"/>
    </source>
</evidence>
<dbReference type="InterPro" id="IPR036259">
    <property type="entry name" value="MFS_trans_sf"/>
</dbReference>
<feature type="transmembrane region" description="Helical" evidence="6">
    <location>
        <begin position="12"/>
        <end position="33"/>
    </location>
</feature>
<keyword evidence="4 6" id="KW-1133">Transmembrane helix</keyword>
<feature type="transmembrane region" description="Helical" evidence="6">
    <location>
        <begin position="275"/>
        <end position="296"/>
    </location>
</feature>
<dbReference type="RefSeq" id="WP_254092180.1">
    <property type="nucleotide sequence ID" value="NZ_JAHESC010000033.1"/>
</dbReference>
<proteinExistence type="predicted"/>
<feature type="transmembrane region" description="Helical" evidence="6">
    <location>
        <begin position="316"/>
        <end position="335"/>
    </location>
</feature>
<evidence type="ECO:0000313" key="7">
    <source>
        <dbReference type="EMBL" id="MBT1688954.1"/>
    </source>
</evidence>
<name>A0AAP2GF23_9BACT</name>
<comment type="subcellular location">
    <subcellularLocation>
        <location evidence="1">Membrane</location>
        <topology evidence="1">Multi-pass membrane protein</topology>
    </subcellularLocation>
</comment>
<dbReference type="EMBL" id="JAHESC010000033">
    <property type="protein sequence ID" value="MBT1688954.1"/>
    <property type="molecule type" value="Genomic_DNA"/>
</dbReference>
<feature type="transmembrane region" description="Helical" evidence="6">
    <location>
        <begin position="367"/>
        <end position="393"/>
    </location>
</feature>
<sequence length="529" mass="58145">MQTIHFKETLYGHLGAVRLALIFILFAAMAPFASFALTQQHVISFYGAQPEDISFALQIAYAGIIATLPIQFRLVRYFTTRSYLLHAFILGILVNVGCLCVHDLVLFAVLRFFTGVITCSVAGCMLMAIFSTLPDHKRMVVGMSLFFSLVLTCGLLVGIGGTWVVLRANWVWVYNGLIGLQVIAVVLVTLIFDPRSTTRPYPLYQVDWLGSVLFITGASATAFVMIYGPKRYWFADASILYISIVAAATLLLFLLRQSALKRPLIDLRVFRSGKFAFAILLMLLFWGIKDSINLMYGYAGSVLGWSPADVVNAGMFNVAGVILATIIAVMVILAQKTNLPKLLLAGFAVMTFYHAWVYAYLTPDLSFHALCFPIFLHGFACGLLFVPITIFCMASIPPKAAITGIVICAYARFIATLNSLAGFYTLQLNYSQHFKEGFLPKLSTGSDIFSQRQELYKSLLTLKGYAAGEASQISTMLIAKTSAVQGQLLTLRAIFLLAAVFTTAAFVVLLTFAVVTKMRDKHKPTPAGK</sequence>
<dbReference type="AlphaFoldDB" id="A0AAP2GF23"/>
<dbReference type="PANTHER" id="PTHR42718:SF9">
    <property type="entry name" value="MAJOR FACILITATOR SUPERFAMILY MULTIDRUG TRANSPORTER MFSC"/>
    <property type="match status" value="1"/>
</dbReference>
<keyword evidence="2" id="KW-0813">Transport</keyword>
<dbReference type="Pfam" id="PF07690">
    <property type="entry name" value="MFS_1"/>
    <property type="match status" value="1"/>
</dbReference>
<dbReference type="SUPFAM" id="SSF103473">
    <property type="entry name" value="MFS general substrate transporter"/>
    <property type="match status" value="1"/>
</dbReference>
<accession>A0AAP2GF23</accession>
<keyword evidence="5 6" id="KW-0472">Membrane</keyword>
<protein>
    <submittedName>
        <fullName evidence="7">MFS transporter</fullName>
    </submittedName>
</protein>
<keyword evidence="3 6" id="KW-0812">Transmembrane</keyword>
<dbReference type="InterPro" id="IPR011701">
    <property type="entry name" value="MFS"/>
</dbReference>
<feature type="transmembrane region" description="Helical" evidence="6">
    <location>
        <begin position="112"/>
        <end position="133"/>
    </location>
</feature>
<feature type="transmembrane region" description="Helical" evidence="6">
    <location>
        <begin position="204"/>
        <end position="227"/>
    </location>
</feature>
<feature type="transmembrane region" description="Helical" evidence="6">
    <location>
        <begin position="145"/>
        <end position="166"/>
    </location>
</feature>
<feature type="transmembrane region" description="Helical" evidence="6">
    <location>
        <begin position="172"/>
        <end position="192"/>
    </location>
</feature>
<dbReference type="GO" id="GO:0016020">
    <property type="term" value="C:membrane"/>
    <property type="evidence" value="ECO:0007669"/>
    <property type="project" value="UniProtKB-SubCell"/>
</dbReference>
<evidence type="ECO:0000256" key="4">
    <source>
        <dbReference type="ARBA" id="ARBA00022989"/>
    </source>
</evidence>
<feature type="transmembrane region" description="Helical" evidence="6">
    <location>
        <begin position="342"/>
        <end position="361"/>
    </location>
</feature>